<evidence type="ECO:0000313" key="3">
    <source>
        <dbReference type="EMBL" id="KKZ14246.1"/>
    </source>
</evidence>
<reference evidence="3 4" key="1">
    <citation type="submission" date="2015-02" db="EMBL/GenBank/DDBJ databases">
        <authorList>
            <person name="Slaby B."/>
            <person name="Hentschel U."/>
        </authorList>
    </citation>
    <scope>NUCLEOTIDE SEQUENCE [LARGE SCALE GENOMIC DNA]</scope>
    <source>
        <strain evidence="3">15L</strain>
    </source>
</reference>
<feature type="active site" evidence="2">
    <location>
        <position position="21"/>
    </location>
</feature>
<reference evidence="3 4" key="2">
    <citation type="submission" date="2015-05" db="EMBL/GenBank/DDBJ databases">
        <title>Lifestyle Evolution in Cyanobacterial Symbionts of Sponges.</title>
        <authorList>
            <person name="Burgsdorf I."/>
            <person name="Slaby B.M."/>
            <person name="Handley K.M."/>
            <person name="Haber M."/>
            <person name="Blom J."/>
            <person name="Marshall C.W."/>
            <person name="Gilbert J.A."/>
            <person name="Hentschel U."/>
            <person name="Steindler L."/>
        </authorList>
    </citation>
    <scope>NUCLEOTIDE SEQUENCE [LARGE SCALE GENOMIC DNA]</scope>
    <source>
        <strain evidence="3">15L</strain>
    </source>
</reference>
<organism evidence="3 4">
    <name type="scientific">Candidatus Synechococcus spongiarum 15L</name>
    <dbReference type="NCBI Taxonomy" id="1608419"/>
    <lineage>
        <taxon>Bacteria</taxon>
        <taxon>Bacillati</taxon>
        <taxon>Cyanobacteriota</taxon>
        <taxon>Cyanophyceae</taxon>
        <taxon>Synechococcales</taxon>
        <taxon>Synechococcaceae</taxon>
        <taxon>Synechococcus</taxon>
    </lineage>
</organism>
<protein>
    <recommendedName>
        <fullName evidence="2">1,4-dihydroxy-2-naphthoyl-CoA hydrolase</fullName>
        <shortName evidence="2">DHNA-CoA hydrolase</shortName>
        <ecNumber evidence="2">3.1.2.28</ecNumber>
    </recommendedName>
    <alternativeName>
        <fullName evidence="2">DHNA-CoA thioesterase</fullName>
    </alternativeName>
</protein>
<dbReference type="PANTHER" id="PTHR31793:SF37">
    <property type="entry name" value="ACYL-COA THIOESTER HYDROLASE YBGC"/>
    <property type="match status" value="1"/>
</dbReference>
<dbReference type="PATRIC" id="fig|1608419.3.peg.1621"/>
<dbReference type="UniPathway" id="UPA01057">
    <property type="reaction ID" value="UER01033"/>
</dbReference>
<comment type="similarity">
    <text evidence="2">Belongs to the 4-hydroxybenzoyl-CoA thioesterase family. DHNA-CoA hydrolase subfamily.</text>
</comment>
<dbReference type="Pfam" id="PF13279">
    <property type="entry name" value="4HBT_2"/>
    <property type="match status" value="1"/>
</dbReference>
<comment type="pathway">
    <text evidence="2">Cofactor biosynthesis; phylloquinone biosynthesis.</text>
</comment>
<dbReference type="Gene3D" id="3.10.129.10">
    <property type="entry name" value="Hotdog Thioesterase"/>
    <property type="match status" value="1"/>
</dbReference>
<dbReference type="InterPro" id="IPR029069">
    <property type="entry name" value="HotDog_dom_sf"/>
</dbReference>
<evidence type="ECO:0000256" key="2">
    <source>
        <dbReference type="HAMAP-Rule" id="MF_02101"/>
    </source>
</evidence>
<proteinExistence type="inferred from homology"/>
<dbReference type="GO" id="GO:0042372">
    <property type="term" value="P:phylloquinone biosynthetic process"/>
    <property type="evidence" value="ECO:0007669"/>
    <property type="project" value="UniProtKB-UniRule"/>
</dbReference>
<dbReference type="HAMAP" id="MF_02101">
    <property type="entry name" value="DHNA_CoA_hydrolase"/>
    <property type="match status" value="1"/>
</dbReference>
<dbReference type="CDD" id="cd00586">
    <property type="entry name" value="4HBT"/>
    <property type="match status" value="1"/>
</dbReference>
<accession>A0A0G8AYN0</accession>
<dbReference type="EMBL" id="JYFQ01000038">
    <property type="protein sequence ID" value="KKZ14246.1"/>
    <property type="molecule type" value="Genomic_DNA"/>
</dbReference>
<comment type="caution">
    <text evidence="3">The sequence shown here is derived from an EMBL/GenBank/DDBJ whole genome shotgun (WGS) entry which is preliminary data.</text>
</comment>
<dbReference type="EC" id="3.1.2.28" evidence="2"/>
<evidence type="ECO:0000313" key="4">
    <source>
        <dbReference type="Proteomes" id="UP000035037"/>
    </source>
</evidence>
<name>A0A0G8AYN0_9SYNE</name>
<dbReference type="Proteomes" id="UP000035037">
    <property type="component" value="Unassembled WGS sequence"/>
</dbReference>
<dbReference type="PANTHER" id="PTHR31793">
    <property type="entry name" value="4-HYDROXYBENZOYL-COA THIOESTERASE FAMILY MEMBER"/>
    <property type="match status" value="1"/>
</dbReference>
<dbReference type="AlphaFoldDB" id="A0A0G8AYN0"/>
<gene>
    <name evidence="3" type="ORF">TQ37_01570</name>
</gene>
<keyword evidence="1 2" id="KW-0378">Hydrolase</keyword>
<sequence>MATAPPPWLVICRTVRFGETDPAGVVHFHHLLRWCHEAYEESLERFGVAGEDIFSNPHAALPIIHCQARYHLPMHHGDALRVHLGCRPLDPTSFEIHYDIHRNRQVVATGLTRHLCIHPATRKRQALPTAVARWLDAATLH</sequence>
<dbReference type="GO" id="GO:0061522">
    <property type="term" value="F:1,4-dihydroxy-2-naphthoyl-CoA thioesterase activity"/>
    <property type="evidence" value="ECO:0007669"/>
    <property type="project" value="UniProtKB-EC"/>
</dbReference>
<evidence type="ECO:0000256" key="1">
    <source>
        <dbReference type="ARBA" id="ARBA00022801"/>
    </source>
</evidence>
<dbReference type="GO" id="GO:0047617">
    <property type="term" value="F:fatty acyl-CoA hydrolase activity"/>
    <property type="evidence" value="ECO:0007669"/>
    <property type="project" value="TreeGrafter"/>
</dbReference>
<comment type="function">
    <text evidence="2">Catalyzes the hydrolysis of 1,4-dihydroxy-2-naphthoyl-CoA (DHNA-CoA) to 1,4-dihydroxy-2-naphthoate (DHNA), a reaction involved in phylloquinone (vitamin K1) biosynthesis.</text>
</comment>
<comment type="catalytic activity">
    <reaction evidence="2">
        <text>1,4-dihydroxy-2-naphthoyl-CoA + H2O = 1,4-dihydroxy-2-naphthoate + CoA + H(+)</text>
        <dbReference type="Rhea" id="RHEA:26309"/>
        <dbReference type="ChEBI" id="CHEBI:11173"/>
        <dbReference type="ChEBI" id="CHEBI:15377"/>
        <dbReference type="ChEBI" id="CHEBI:15378"/>
        <dbReference type="ChEBI" id="CHEBI:57287"/>
        <dbReference type="ChEBI" id="CHEBI:58897"/>
        <dbReference type="EC" id="3.1.2.28"/>
    </reaction>
</comment>
<dbReference type="InterPro" id="IPR022829">
    <property type="entry name" value="DHNA_CoA_hydrolase"/>
</dbReference>
<dbReference type="InterPro" id="IPR050563">
    <property type="entry name" value="4-hydroxybenzoyl-CoA_TE"/>
</dbReference>
<comment type="pathway">
    <text evidence="2">Quinol/quinone metabolism; 1,4-dihydroxy-2-naphthoate biosynthesis; 1,4-dihydroxy-2-naphthoate from chorismate: step 7/7.</text>
</comment>
<dbReference type="UniPathway" id="UPA00995"/>
<dbReference type="SUPFAM" id="SSF54637">
    <property type="entry name" value="Thioesterase/thiol ester dehydrase-isomerase"/>
    <property type="match status" value="1"/>
</dbReference>